<dbReference type="AlphaFoldDB" id="A0A061RC45"/>
<feature type="non-terminal residue" evidence="1">
    <location>
        <position position="54"/>
    </location>
</feature>
<protein>
    <submittedName>
        <fullName evidence="1">Uncharacterized protein</fullName>
    </submittedName>
</protein>
<accession>A0A061RC45</accession>
<evidence type="ECO:0000313" key="1">
    <source>
        <dbReference type="EMBL" id="JAC68071.1"/>
    </source>
</evidence>
<dbReference type="EMBL" id="GBEZ01018357">
    <property type="protein sequence ID" value="JAC68071.1"/>
    <property type="molecule type" value="Transcribed_RNA"/>
</dbReference>
<organism evidence="1">
    <name type="scientific">Tetraselmis sp. GSL018</name>
    <dbReference type="NCBI Taxonomy" id="582737"/>
    <lineage>
        <taxon>Eukaryota</taxon>
        <taxon>Viridiplantae</taxon>
        <taxon>Chlorophyta</taxon>
        <taxon>core chlorophytes</taxon>
        <taxon>Chlorodendrophyceae</taxon>
        <taxon>Chlorodendrales</taxon>
        <taxon>Chlorodendraceae</taxon>
        <taxon>Tetraselmis</taxon>
    </lineage>
</organism>
<proteinExistence type="predicted"/>
<sequence length="54" mass="6070">MRMARHSVVGVSYNRLGGGESIIFCLAARQNLDQVPLRCLCVLMKCNPNTMRVF</sequence>
<gene>
    <name evidence="1" type="ORF">TSPGSL018_9596</name>
</gene>
<name>A0A061RC45_9CHLO</name>
<reference evidence="1" key="1">
    <citation type="submission" date="2014-05" db="EMBL/GenBank/DDBJ databases">
        <title>The transcriptome of the halophilic microalga Tetraselmis sp. GSL018 isolated from the Great Salt Lake, Utah.</title>
        <authorList>
            <person name="Jinkerson R.E."/>
            <person name="D'Adamo S."/>
            <person name="Posewitz M.C."/>
        </authorList>
    </citation>
    <scope>NUCLEOTIDE SEQUENCE</scope>
    <source>
        <strain evidence="1">GSL018</strain>
    </source>
</reference>